<protein>
    <submittedName>
        <fullName evidence="2">Uncharacterized protein</fullName>
    </submittedName>
</protein>
<evidence type="ECO:0000313" key="2">
    <source>
        <dbReference type="EMBL" id="CAE7462356.1"/>
    </source>
</evidence>
<evidence type="ECO:0000256" key="1">
    <source>
        <dbReference type="SAM" id="MobiDB-lite"/>
    </source>
</evidence>
<dbReference type="EMBL" id="CAJNJA010020604">
    <property type="protein sequence ID" value="CAE7462356.1"/>
    <property type="molecule type" value="Genomic_DNA"/>
</dbReference>
<feature type="non-terminal residue" evidence="2">
    <location>
        <position position="785"/>
    </location>
</feature>
<comment type="caution">
    <text evidence="2">The sequence shown here is derived from an EMBL/GenBank/DDBJ whole genome shotgun (WGS) entry which is preliminary data.</text>
</comment>
<gene>
    <name evidence="2" type="ORF">SNEC2469_LOCUS12943</name>
</gene>
<reference evidence="2" key="1">
    <citation type="submission" date="2021-02" db="EMBL/GenBank/DDBJ databases">
        <authorList>
            <person name="Dougan E. K."/>
            <person name="Rhodes N."/>
            <person name="Thang M."/>
            <person name="Chan C."/>
        </authorList>
    </citation>
    <scope>NUCLEOTIDE SEQUENCE</scope>
</reference>
<organism evidence="2 3">
    <name type="scientific">Symbiodinium necroappetens</name>
    <dbReference type="NCBI Taxonomy" id="1628268"/>
    <lineage>
        <taxon>Eukaryota</taxon>
        <taxon>Sar</taxon>
        <taxon>Alveolata</taxon>
        <taxon>Dinophyceae</taxon>
        <taxon>Suessiales</taxon>
        <taxon>Symbiodiniaceae</taxon>
        <taxon>Symbiodinium</taxon>
    </lineage>
</organism>
<evidence type="ECO:0000313" key="3">
    <source>
        <dbReference type="Proteomes" id="UP000601435"/>
    </source>
</evidence>
<dbReference type="OrthoDB" id="438015at2759"/>
<accession>A0A812S3R0</accession>
<feature type="non-terminal residue" evidence="2">
    <location>
        <position position="1"/>
    </location>
</feature>
<sequence length="785" mass="85422">ACDIAFNQVSLAAVLDYLASARASRSQDLEIHRISATSAIKALRWFHKLSQWEQLTPAMQSPVITAYCSRSTAKDRKEALPIPMAIIAAWEQRVCDPNAPLCTVLSLGAALLAIHASLRFGDIQRVDFSSLSLTTAALHGVCFATKTTSQGQPFAVTISGITGRDPSSCWPLHWLSALRRDGDPDFLWVSTAPELNNLLELAPASYCAAMLVLRWAATLPWHCNSAGLTSHEASQLTLHSMKSTVLAAAAQLRLSKDIRLSQGHHRDSAALYSRNDAFDSLYAQRRLSLALSRGWRPQRSIARGGQAPVPEPPFTLPSSEPLAELPAAALLRGTWSFFATRHETLQAALFLAHETKATRAPLSPPASPRSPSFEPASQSEPCSDEEARMVEIAALRRQSSTSSHASTSSLSSDVPEPDASPIDKPLYACTGPWGCWHCLKPPDDSGVLRTACGLDLGLASFTSEVTTQTCARLALHALSVSCSAPLVRSRFTCAQALPRPLTSFMADASATPALESPLALKQLLTSLQVPDELVSALQRAGVDTVPDFAFAYATAQELDVFCSEEHAELWDTLGVSDPAHSPAMARLRRALHKAKHLTEAADSTPSASREHLDGDAMPSVRLLSIVHRWFVPGNAISWVPWQLRLSEKQYQEIIESRATKTLRTEAAFLSTALFDDTPELPVDHLRLSPAWLGRIQTVFRNAIALCKGAHLQRLKAYDKKILDLATQAPADPSLRTVSTSELVSADRKLWKEISSLHSTGWNLDDALHEMTTVRSDVGNLLQLRA</sequence>
<feature type="region of interest" description="Disordered" evidence="1">
    <location>
        <begin position="359"/>
        <end position="419"/>
    </location>
</feature>
<feature type="compositionally biased region" description="Low complexity" evidence="1">
    <location>
        <begin position="399"/>
        <end position="412"/>
    </location>
</feature>
<keyword evidence="3" id="KW-1185">Reference proteome</keyword>
<dbReference type="AlphaFoldDB" id="A0A812S3R0"/>
<name>A0A812S3R0_9DINO</name>
<dbReference type="Proteomes" id="UP000601435">
    <property type="component" value="Unassembled WGS sequence"/>
</dbReference>
<proteinExistence type="predicted"/>